<dbReference type="GO" id="GO:0032259">
    <property type="term" value="P:methylation"/>
    <property type="evidence" value="ECO:0007669"/>
    <property type="project" value="UniProtKB-KW"/>
</dbReference>
<organism evidence="8 9">
    <name type="scientific">Ferrithrix thermotolerans DSM 19514</name>
    <dbReference type="NCBI Taxonomy" id="1121881"/>
    <lineage>
        <taxon>Bacteria</taxon>
        <taxon>Bacillati</taxon>
        <taxon>Actinomycetota</taxon>
        <taxon>Acidimicrobiia</taxon>
        <taxon>Acidimicrobiales</taxon>
        <taxon>Acidimicrobiaceae</taxon>
        <taxon>Ferrithrix</taxon>
    </lineage>
</organism>
<dbReference type="SUPFAM" id="SSF53335">
    <property type="entry name" value="S-adenosyl-L-methionine-dependent methyltransferases"/>
    <property type="match status" value="1"/>
</dbReference>
<dbReference type="GO" id="GO:0003677">
    <property type="term" value="F:DNA binding"/>
    <property type="evidence" value="ECO:0007669"/>
    <property type="project" value="InterPro"/>
</dbReference>
<keyword evidence="6" id="KW-0680">Restriction system</keyword>
<evidence type="ECO:0000256" key="5">
    <source>
        <dbReference type="ARBA" id="ARBA00022691"/>
    </source>
</evidence>
<comment type="catalytic activity">
    <reaction evidence="7">
        <text>a 2'-deoxycytidine in DNA + S-adenosyl-L-methionine = an N(4)-methyl-2'-deoxycytidine in DNA + S-adenosyl-L-homocysteine + H(+)</text>
        <dbReference type="Rhea" id="RHEA:16857"/>
        <dbReference type="Rhea" id="RHEA-COMP:11369"/>
        <dbReference type="Rhea" id="RHEA-COMP:13674"/>
        <dbReference type="ChEBI" id="CHEBI:15378"/>
        <dbReference type="ChEBI" id="CHEBI:57856"/>
        <dbReference type="ChEBI" id="CHEBI:59789"/>
        <dbReference type="ChEBI" id="CHEBI:85452"/>
        <dbReference type="ChEBI" id="CHEBI:137933"/>
        <dbReference type="EC" id="2.1.1.113"/>
    </reaction>
</comment>
<comment type="similarity">
    <text evidence="1">Belongs to the N(4)/N(6)-methyltransferase family. N(4) subfamily.</text>
</comment>
<dbReference type="EC" id="2.1.1.113" evidence="2"/>
<dbReference type="Proteomes" id="UP000184295">
    <property type="component" value="Unassembled WGS sequence"/>
</dbReference>
<keyword evidence="3" id="KW-0489">Methyltransferase</keyword>
<gene>
    <name evidence="8" type="ORF">SAMN02745225_02298</name>
</gene>
<keyword evidence="9" id="KW-1185">Reference proteome</keyword>
<dbReference type="InterPro" id="IPR029063">
    <property type="entry name" value="SAM-dependent_MTases_sf"/>
</dbReference>
<evidence type="ECO:0000256" key="6">
    <source>
        <dbReference type="ARBA" id="ARBA00022747"/>
    </source>
</evidence>
<evidence type="ECO:0000313" key="8">
    <source>
        <dbReference type="EMBL" id="SHF03111.1"/>
    </source>
</evidence>
<reference evidence="9" key="1">
    <citation type="submission" date="2016-11" db="EMBL/GenBank/DDBJ databases">
        <authorList>
            <person name="Varghese N."/>
            <person name="Submissions S."/>
        </authorList>
    </citation>
    <scope>NUCLEOTIDE SEQUENCE [LARGE SCALE GENOMIC DNA]</scope>
    <source>
        <strain evidence="9">DSM 19514</strain>
    </source>
</reference>
<evidence type="ECO:0000256" key="4">
    <source>
        <dbReference type="ARBA" id="ARBA00022679"/>
    </source>
</evidence>
<keyword evidence="5" id="KW-0949">S-adenosyl-L-methionine</keyword>
<sequence length="433" mass="49672">MSGISSTVTLRDLDTTVDSTTDGLFGLTKYPAKFIPQLVNYPLDSWLANETAGNSPRVQYLVTDPFAGVGTVAISAHLRGLKSQLWDINPLMGHYNQAHAVVLSSQSPVIHLASALTDRLHDLRLYDLDGEYPVLPLDSKSIQYLGDWYHPLIFSLVSHLWHVYYNSPDKQKALLLAPLLRVTNKWSYNDLQRQKLCRSDRKTRYVNSWLRNLNWRQEFLKELIEYVNDAANRYADHKLRAPWQYDTSITVISPDRNATLPVGHGNVVITSPPYLQAQEYIRASKLPLLWLGHSLDEVRTRSKMEIPYCQSLPTQEIASPMFDHVRRFYDRDNNKRALAVLDSYFTNTVNALERASQSATDIYLIVGSANLYGTSVPLHIIFSEHFVYKLGWSHRFTLHDRIVAKTLFKTPVNPATNRIDQRMDTEQLVWLSR</sequence>
<evidence type="ECO:0000313" key="9">
    <source>
        <dbReference type="Proteomes" id="UP000184295"/>
    </source>
</evidence>
<name>A0A1M4YBB7_9ACTN</name>
<proteinExistence type="inferred from homology"/>
<dbReference type="InterPro" id="IPR017985">
    <property type="entry name" value="MeTrfase_CN4_CS"/>
</dbReference>
<evidence type="ECO:0000256" key="7">
    <source>
        <dbReference type="ARBA" id="ARBA00049120"/>
    </source>
</evidence>
<dbReference type="PROSITE" id="PS00093">
    <property type="entry name" value="N4_MTASE"/>
    <property type="match status" value="1"/>
</dbReference>
<evidence type="ECO:0000256" key="1">
    <source>
        <dbReference type="ARBA" id="ARBA00010203"/>
    </source>
</evidence>
<evidence type="ECO:0000256" key="3">
    <source>
        <dbReference type="ARBA" id="ARBA00022603"/>
    </source>
</evidence>
<dbReference type="GO" id="GO:0015667">
    <property type="term" value="F:site-specific DNA-methyltransferase (cytosine-N4-specific) activity"/>
    <property type="evidence" value="ECO:0007669"/>
    <property type="project" value="UniProtKB-EC"/>
</dbReference>
<keyword evidence="4" id="KW-0808">Transferase</keyword>
<dbReference type="AlphaFoldDB" id="A0A1M4YBB7"/>
<dbReference type="STRING" id="1121881.SAMN02745225_02298"/>
<dbReference type="RefSeq" id="WP_072792679.1">
    <property type="nucleotide sequence ID" value="NZ_FQUL01000061.1"/>
</dbReference>
<dbReference type="Gene3D" id="3.40.50.150">
    <property type="entry name" value="Vaccinia Virus protein VP39"/>
    <property type="match status" value="1"/>
</dbReference>
<protein>
    <recommendedName>
        <fullName evidence="2">site-specific DNA-methyltransferase (cytosine-N(4)-specific)</fullName>
        <ecNumber evidence="2">2.1.1.113</ecNumber>
    </recommendedName>
</protein>
<dbReference type="EMBL" id="FQUL01000061">
    <property type="protein sequence ID" value="SHF03111.1"/>
    <property type="molecule type" value="Genomic_DNA"/>
</dbReference>
<accession>A0A1M4YBB7</accession>
<dbReference type="GO" id="GO:0009307">
    <property type="term" value="P:DNA restriction-modification system"/>
    <property type="evidence" value="ECO:0007669"/>
    <property type="project" value="UniProtKB-KW"/>
</dbReference>
<evidence type="ECO:0000256" key="2">
    <source>
        <dbReference type="ARBA" id="ARBA00012185"/>
    </source>
</evidence>
<dbReference type="OrthoDB" id="9773060at2"/>